<dbReference type="AlphaFoldDB" id="A0AA48QVQ8"/>
<dbReference type="InterPro" id="IPR037229">
    <property type="entry name" value="Ribosomal_bL35_sf"/>
</dbReference>
<dbReference type="Gene3D" id="4.10.410.60">
    <property type="match status" value="1"/>
</dbReference>
<dbReference type="GO" id="GO:0006412">
    <property type="term" value="P:translation"/>
    <property type="evidence" value="ECO:0007669"/>
    <property type="project" value="InterPro"/>
</dbReference>
<dbReference type="RefSeq" id="XP_060456869.1">
    <property type="nucleotide sequence ID" value="XM_060600258.1"/>
</dbReference>
<dbReference type="GO" id="GO:0003735">
    <property type="term" value="F:structural constituent of ribosome"/>
    <property type="evidence" value="ECO:0007669"/>
    <property type="project" value="InterPro"/>
</dbReference>
<comment type="similarity">
    <text evidence="1 4">Belongs to the bacterial ribosomal protein bL35 family.</text>
</comment>
<dbReference type="InterPro" id="IPR021137">
    <property type="entry name" value="Ribosomal_bL35-like"/>
</dbReference>
<gene>
    <name evidence="5" type="ORF">CcaverHIS019_0404240</name>
</gene>
<evidence type="ECO:0000313" key="5">
    <source>
        <dbReference type="EMBL" id="BEI91604.1"/>
    </source>
</evidence>
<dbReference type="GO" id="GO:0015934">
    <property type="term" value="C:large ribosomal subunit"/>
    <property type="evidence" value="ECO:0007669"/>
    <property type="project" value="TreeGrafter"/>
</dbReference>
<sequence>MLSTLARPLFARIGAPRAFSSTAVAQLLKSHSGAKKRFRLTGGGAYKRGQAGKQHLNTGFSGVRIGRLGKTAYTTPSQTKTIRRLLAGRK</sequence>
<protein>
    <recommendedName>
        <fullName evidence="4">50S ribosomal protein L35</fullName>
    </recommendedName>
</protein>
<evidence type="ECO:0000256" key="3">
    <source>
        <dbReference type="ARBA" id="ARBA00023274"/>
    </source>
</evidence>
<evidence type="ECO:0000256" key="4">
    <source>
        <dbReference type="RuleBase" id="RU000568"/>
    </source>
</evidence>
<dbReference type="EMBL" id="AP028215">
    <property type="protein sequence ID" value="BEI91604.1"/>
    <property type="molecule type" value="Genomic_DNA"/>
</dbReference>
<organism evidence="5 6">
    <name type="scientific">Cutaneotrichosporon cavernicola</name>
    <dbReference type="NCBI Taxonomy" id="279322"/>
    <lineage>
        <taxon>Eukaryota</taxon>
        <taxon>Fungi</taxon>
        <taxon>Dikarya</taxon>
        <taxon>Basidiomycota</taxon>
        <taxon>Agaricomycotina</taxon>
        <taxon>Tremellomycetes</taxon>
        <taxon>Trichosporonales</taxon>
        <taxon>Trichosporonaceae</taxon>
        <taxon>Cutaneotrichosporon</taxon>
    </lineage>
</organism>
<keyword evidence="2 4" id="KW-0689">Ribosomal protein</keyword>
<name>A0AA48QVQ8_9TREE</name>
<dbReference type="PANTHER" id="PTHR33343:SF1">
    <property type="entry name" value="LARGE RIBOSOMAL SUBUNIT PROTEIN BL35M"/>
    <property type="match status" value="1"/>
</dbReference>
<evidence type="ECO:0000256" key="1">
    <source>
        <dbReference type="ARBA" id="ARBA00006598"/>
    </source>
</evidence>
<reference evidence="5" key="1">
    <citation type="journal article" date="2023" name="BMC Genomics">
        <title>Chromosome-level genome assemblies of Cutaneotrichosporon spp. (Trichosporonales, Basidiomycota) reveal imbalanced evolution between nucleotide sequences and chromosome synteny.</title>
        <authorList>
            <person name="Kobayashi Y."/>
            <person name="Kayamori A."/>
            <person name="Aoki K."/>
            <person name="Shiwa Y."/>
            <person name="Matsutani M."/>
            <person name="Fujita N."/>
            <person name="Sugita T."/>
            <person name="Iwasaki W."/>
            <person name="Tanaka N."/>
            <person name="Takashima M."/>
        </authorList>
    </citation>
    <scope>NUCLEOTIDE SEQUENCE</scope>
    <source>
        <strain evidence="5">HIS019</strain>
    </source>
</reference>
<dbReference type="Proteomes" id="UP001233271">
    <property type="component" value="Chromosome 4"/>
</dbReference>
<dbReference type="InterPro" id="IPR001706">
    <property type="entry name" value="Ribosomal_bL35"/>
</dbReference>
<dbReference type="Pfam" id="PF01632">
    <property type="entry name" value="Ribosomal_L35p"/>
    <property type="match status" value="1"/>
</dbReference>
<dbReference type="PRINTS" id="PR00064">
    <property type="entry name" value="RIBOSOMALL35"/>
</dbReference>
<evidence type="ECO:0000256" key="2">
    <source>
        <dbReference type="ARBA" id="ARBA00022980"/>
    </source>
</evidence>
<proteinExistence type="inferred from homology"/>
<dbReference type="HAMAP" id="MF_00514">
    <property type="entry name" value="Ribosomal_bL35"/>
    <property type="match status" value="1"/>
</dbReference>
<dbReference type="InterPro" id="IPR018265">
    <property type="entry name" value="Ribosomal_bL35_CS"/>
</dbReference>
<keyword evidence="6" id="KW-1185">Reference proteome</keyword>
<dbReference type="GeneID" id="85495474"/>
<evidence type="ECO:0000313" key="6">
    <source>
        <dbReference type="Proteomes" id="UP001233271"/>
    </source>
</evidence>
<dbReference type="FunFam" id="4.10.410.60:FF:000001">
    <property type="entry name" value="50S ribosomal protein L35"/>
    <property type="match status" value="1"/>
</dbReference>
<accession>A0AA48QVQ8</accession>
<keyword evidence="3 4" id="KW-0687">Ribonucleoprotein</keyword>
<dbReference type="SUPFAM" id="SSF143034">
    <property type="entry name" value="L35p-like"/>
    <property type="match status" value="1"/>
</dbReference>
<dbReference type="KEGG" id="ccac:CcaHIS019_0404240"/>
<dbReference type="PANTHER" id="PTHR33343">
    <property type="entry name" value="54S RIBOSOMAL PROTEIN BL35M"/>
    <property type="match status" value="1"/>
</dbReference>
<dbReference type="PROSITE" id="PS00936">
    <property type="entry name" value="RIBOSOMAL_L35"/>
    <property type="match status" value="1"/>
</dbReference>